<keyword evidence="4 10" id="KW-0813">Transport</keyword>
<evidence type="ECO:0000256" key="5">
    <source>
        <dbReference type="ARBA" id="ARBA00022692"/>
    </source>
</evidence>
<evidence type="ECO:0000313" key="14">
    <source>
        <dbReference type="WBParaSite" id="jg202"/>
    </source>
</evidence>
<dbReference type="GO" id="GO:0005776">
    <property type="term" value="C:autophagosome"/>
    <property type="evidence" value="ECO:0007669"/>
    <property type="project" value="TreeGrafter"/>
</dbReference>
<keyword evidence="6 10" id="KW-1133">Transmembrane helix</keyword>
<evidence type="ECO:0000256" key="4">
    <source>
        <dbReference type="ARBA" id="ARBA00022448"/>
    </source>
</evidence>
<keyword evidence="8 10" id="KW-0445">Lipid transport</keyword>
<evidence type="ECO:0000256" key="6">
    <source>
        <dbReference type="ARBA" id="ARBA00022989"/>
    </source>
</evidence>
<name>A0A915DI79_9BILA</name>
<feature type="transmembrane region" description="Helical" evidence="10">
    <location>
        <begin position="123"/>
        <end position="142"/>
    </location>
</feature>
<protein>
    <recommendedName>
        <fullName evidence="3 10">Autophagy-related protein 9</fullName>
    </recommendedName>
</protein>
<dbReference type="GO" id="GO:0034045">
    <property type="term" value="C:phagophore assembly site membrane"/>
    <property type="evidence" value="ECO:0007669"/>
    <property type="project" value="UniProtKB-SubCell"/>
</dbReference>
<sequence length="786" mass="89048">MALLLGPMAPWKDAYTLKDEYRDPKLQHQLAEKMRQTIAWMSLINLVFFPFIFLYQVLFSFFSNADLIKRDPGVFGTRKYSNYGREKLRHFNELDHELHSRLNKSYGFAVRYMDQFVSPKSEIIAKAVAFTFGSVLAVLASLSAWDEDVLNIEHVLTAVTVCGAVVLACRSFIPQENMVFCQQFLMRQIVANIHYAPKTWLKEAHSTEVNKEFSQLFQLKAQYLVEEVLSPLLTPFVLYFHIRPEPWTSCNGDLRLAPINQSVIDNSLNNSSKTSGKAPSCGKIELSLLNFATLNPNWRPSAISADFIRNVRDLVAQEMAIAPFSDDQLPLQCSLDELETSIRTNIHPAQHIVHKMAASYIPPQSGSNQDQGDEDEGSPPSSFMATSTSAGLRPRSVAGSQERYPAPVAGGVPSPMAGSMMMAVLKEAAPTLETSYIHTLLEHWFSQGISSARATEMSFNALALNKMLMSSFSLAAGGGLQSFQSMIHNPKRAPGGLLHQQPQGPHGYGSVVSGSIAASNLWGQESDDEEYENNHVIQDIQQDNDSEPEVASSRQKLNEERGETESSCDDEDHQEEQFHETSEAAQLRQRIQSMPLDGNFKNWKFYDQNMSKQELKVKERRIRSVQENKEKGKFDPRFSADSGGDFDDAKFRKDYSFLNDMKKTEILELRKAYRATRYEDPDKAARIKTNMLRLENQLKSVSDANLMQELRSELRKTNIERMNQGQRPLLLNNKEMKRRFMEKKIGMSTSSNGNVRPYLHRKMERFNEHQQEMGDTKDASLSSSDH</sequence>
<feature type="compositionally biased region" description="Polar residues" evidence="12">
    <location>
        <begin position="379"/>
        <end position="390"/>
    </location>
</feature>
<reference evidence="14" key="1">
    <citation type="submission" date="2022-11" db="UniProtKB">
        <authorList>
            <consortium name="WormBaseParasite"/>
        </authorList>
    </citation>
    <scope>IDENTIFICATION</scope>
</reference>
<dbReference type="PANTHER" id="PTHR13038">
    <property type="entry name" value="APG9 AUTOPHAGY 9"/>
    <property type="match status" value="1"/>
</dbReference>
<dbReference type="InterPro" id="IPR009292">
    <property type="entry name" value="RRP36"/>
</dbReference>
<evidence type="ECO:0000256" key="1">
    <source>
        <dbReference type="ARBA" id="ARBA00004511"/>
    </source>
</evidence>
<feature type="transmembrane region" description="Helical" evidence="10">
    <location>
        <begin position="38"/>
        <end position="62"/>
    </location>
</feature>
<comment type="similarity">
    <text evidence="2 10">Belongs to the ATG9 family.</text>
</comment>
<dbReference type="GO" id="GO:0006869">
    <property type="term" value="P:lipid transport"/>
    <property type="evidence" value="ECO:0007669"/>
    <property type="project" value="UniProtKB-KW"/>
</dbReference>
<feature type="region of interest" description="Disordered" evidence="12">
    <location>
        <begin position="539"/>
        <end position="574"/>
    </location>
</feature>
<dbReference type="GO" id="GO:0034727">
    <property type="term" value="P:piecemeal microautophagy of the nucleus"/>
    <property type="evidence" value="ECO:0007669"/>
    <property type="project" value="TreeGrafter"/>
</dbReference>
<keyword evidence="7 10" id="KW-0072">Autophagy</keyword>
<dbReference type="WBParaSite" id="jg202">
    <property type="protein sequence ID" value="jg202"/>
    <property type="gene ID" value="jg202"/>
</dbReference>
<organism evidence="13 14">
    <name type="scientific">Ditylenchus dipsaci</name>
    <dbReference type="NCBI Taxonomy" id="166011"/>
    <lineage>
        <taxon>Eukaryota</taxon>
        <taxon>Metazoa</taxon>
        <taxon>Ecdysozoa</taxon>
        <taxon>Nematoda</taxon>
        <taxon>Chromadorea</taxon>
        <taxon>Rhabditida</taxon>
        <taxon>Tylenchina</taxon>
        <taxon>Tylenchomorpha</taxon>
        <taxon>Sphaerularioidea</taxon>
        <taxon>Anguinidae</taxon>
        <taxon>Anguininae</taxon>
        <taxon>Ditylenchus</taxon>
    </lineage>
</organism>
<dbReference type="InterPro" id="IPR007241">
    <property type="entry name" value="Autophagy-rel_prot_9"/>
</dbReference>
<evidence type="ECO:0000256" key="3">
    <source>
        <dbReference type="ARBA" id="ARBA00018074"/>
    </source>
</evidence>
<evidence type="ECO:0000256" key="8">
    <source>
        <dbReference type="ARBA" id="ARBA00023055"/>
    </source>
</evidence>
<evidence type="ECO:0000256" key="10">
    <source>
        <dbReference type="RuleBase" id="RU364027"/>
    </source>
</evidence>
<dbReference type="Pfam" id="PF06102">
    <property type="entry name" value="RRP36"/>
    <property type="match status" value="1"/>
</dbReference>
<dbReference type="Proteomes" id="UP000887574">
    <property type="component" value="Unplaced"/>
</dbReference>
<evidence type="ECO:0000256" key="12">
    <source>
        <dbReference type="SAM" id="MobiDB-lite"/>
    </source>
</evidence>
<evidence type="ECO:0000256" key="9">
    <source>
        <dbReference type="ARBA" id="ARBA00023136"/>
    </source>
</evidence>
<evidence type="ECO:0000256" key="7">
    <source>
        <dbReference type="ARBA" id="ARBA00023006"/>
    </source>
</evidence>
<feature type="region of interest" description="Disordered" evidence="12">
    <location>
        <begin position="361"/>
        <end position="410"/>
    </location>
</feature>
<comment type="caution">
    <text evidence="10">Lacks conserved residue(s) required for the propagation of feature annotation.</text>
</comment>
<comment type="subcellular location">
    <subcellularLocation>
        <location evidence="1 10">Preautophagosomal structure membrane</location>
        <topology evidence="1 10">Multi-pass membrane protein</topology>
    </subcellularLocation>
</comment>
<accession>A0A915DI79</accession>
<keyword evidence="11" id="KW-0175">Coiled coil</keyword>
<proteinExistence type="inferred from homology"/>
<dbReference type="PANTHER" id="PTHR13038:SF10">
    <property type="entry name" value="AUTOPHAGY-RELATED PROTEIN 9"/>
    <property type="match status" value="1"/>
</dbReference>
<evidence type="ECO:0000256" key="11">
    <source>
        <dbReference type="SAM" id="Coils"/>
    </source>
</evidence>
<feature type="transmembrane region" description="Helical" evidence="10">
    <location>
        <begin position="154"/>
        <end position="173"/>
    </location>
</feature>
<comment type="function">
    <text evidence="10">Phospholipid scramblase involved in autophagy. Cycles between the preautophagosomal structure/phagophore assembly site (PAS) and the cytoplasmic vesicle pool and supplies membrane for the growing autophagosome. Lipid scramblase activity plays a key role in preautophagosomal structure/phagophore assembly by distributing the phospholipids that arrive through ATG2 from the cytoplasmic to the luminal leaflet of the bilayer, thereby driving autophagosomal membrane expansion.</text>
</comment>
<keyword evidence="5 10" id="KW-0812">Transmembrane</keyword>
<feature type="coiled-coil region" evidence="11">
    <location>
        <begin position="684"/>
        <end position="727"/>
    </location>
</feature>
<evidence type="ECO:0000256" key="2">
    <source>
        <dbReference type="ARBA" id="ARBA00006185"/>
    </source>
</evidence>
<keyword evidence="13" id="KW-1185">Reference proteome</keyword>
<keyword evidence="9 10" id="KW-0472">Membrane</keyword>
<dbReference type="AlphaFoldDB" id="A0A915DI79"/>
<dbReference type="Pfam" id="PF04109">
    <property type="entry name" value="ATG9"/>
    <property type="match status" value="1"/>
</dbReference>
<dbReference type="GO" id="GO:0000422">
    <property type="term" value="P:autophagy of mitochondrion"/>
    <property type="evidence" value="ECO:0007669"/>
    <property type="project" value="TreeGrafter"/>
</dbReference>
<dbReference type="GO" id="GO:0061709">
    <property type="term" value="P:reticulophagy"/>
    <property type="evidence" value="ECO:0007669"/>
    <property type="project" value="TreeGrafter"/>
</dbReference>
<dbReference type="GO" id="GO:0034497">
    <property type="term" value="P:protein localization to phagophore assembly site"/>
    <property type="evidence" value="ECO:0007669"/>
    <property type="project" value="TreeGrafter"/>
</dbReference>
<evidence type="ECO:0000313" key="13">
    <source>
        <dbReference type="Proteomes" id="UP000887574"/>
    </source>
</evidence>
<feature type="region of interest" description="Disordered" evidence="12">
    <location>
        <begin position="764"/>
        <end position="786"/>
    </location>
</feature>